<dbReference type="InterPro" id="IPR032675">
    <property type="entry name" value="LRR_dom_sf"/>
</dbReference>
<feature type="signal peptide" evidence="2">
    <location>
        <begin position="1"/>
        <end position="17"/>
    </location>
</feature>
<feature type="chain" id="PRO_5010700557" evidence="2">
    <location>
        <begin position="18"/>
        <end position="433"/>
    </location>
</feature>
<dbReference type="Proteomes" id="UP000192578">
    <property type="component" value="Unassembled WGS sequence"/>
</dbReference>
<evidence type="ECO:0000313" key="3">
    <source>
        <dbReference type="EMBL" id="OQV13698.1"/>
    </source>
</evidence>
<proteinExistence type="predicted"/>
<dbReference type="EMBL" id="MTYJ01000118">
    <property type="protein sequence ID" value="OQV13698.1"/>
    <property type="molecule type" value="Genomic_DNA"/>
</dbReference>
<dbReference type="SUPFAM" id="SSF52058">
    <property type="entry name" value="L domain-like"/>
    <property type="match status" value="1"/>
</dbReference>
<dbReference type="AlphaFoldDB" id="A0A1W0WET6"/>
<gene>
    <name evidence="3" type="ORF">BV898_12092</name>
</gene>
<sequence length="433" mass="46491">MANYSVLIFSFVCVAYAVVAVRSQGVSVNERCSRIPTSPSSVLCSGEWPQQSITFPPDVLTIIFKDIVFRSDEAGNIQPLSDALTALKQLEFHSNVTSVNPAGVVLSTIPLQRLTGNVNRANIVTLLFLEVRLLGIPKQFLAGFTGLKVLTLRRSSIGSITADAFESLRTLTTNPGSGVVEARSVLRTLIVERNTQLKKFPWQVLTYVSSSLEEVEISGNTDLADITFTPIDSGNVTYPPMNRLQSVQITGNNYLSALPEAILTPGNGMGIVGPNMSFISFAGNGNRCEGCALKSLIEWAAELSDATVANPRNLWADCRVNCWVTLFGVVPFQAGYPNGPQGTSFWLEFQAQHSATCKPSVIKPCAAEFDATATTGRTVTVARQDSTPVAPTEGEPRPTVPSSTGRNPSGSRGLICQLLVLLTFLVSGVWTAT</sequence>
<keyword evidence="2" id="KW-0732">Signal</keyword>
<accession>A0A1W0WET6</accession>
<name>A0A1W0WET6_HYPEX</name>
<evidence type="ECO:0000256" key="1">
    <source>
        <dbReference type="SAM" id="MobiDB-lite"/>
    </source>
</evidence>
<evidence type="ECO:0000256" key="2">
    <source>
        <dbReference type="SAM" id="SignalP"/>
    </source>
</evidence>
<evidence type="ECO:0000313" key="4">
    <source>
        <dbReference type="Proteomes" id="UP000192578"/>
    </source>
</evidence>
<keyword evidence="4" id="KW-1185">Reference proteome</keyword>
<protein>
    <submittedName>
        <fullName evidence="3">Uncharacterized protein</fullName>
    </submittedName>
</protein>
<organism evidence="3 4">
    <name type="scientific">Hypsibius exemplaris</name>
    <name type="common">Freshwater tardigrade</name>
    <dbReference type="NCBI Taxonomy" id="2072580"/>
    <lineage>
        <taxon>Eukaryota</taxon>
        <taxon>Metazoa</taxon>
        <taxon>Ecdysozoa</taxon>
        <taxon>Tardigrada</taxon>
        <taxon>Eutardigrada</taxon>
        <taxon>Parachela</taxon>
        <taxon>Hypsibioidea</taxon>
        <taxon>Hypsibiidae</taxon>
        <taxon>Hypsibius</taxon>
    </lineage>
</organism>
<feature type="region of interest" description="Disordered" evidence="1">
    <location>
        <begin position="384"/>
        <end position="409"/>
    </location>
</feature>
<feature type="compositionally biased region" description="Polar residues" evidence="1">
    <location>
        <begin position="400"/>
        <end position="409"/>
    </location>
</feature>
<reference evidence="4" key="1">
    <citation type="submission" date="2017-01" db="EMBL/GenBank/DDBJ databases">
        <title>Comparative genomics of anhydrobiosis in the tardigrade Hypsibius dujardini.</title>
        <authorList>
            <person name="Yoshida Y."/>
            <person name="Koutsovoulos G."/>
            <person name="Laetsch D."/>
            <person name="Stevens L."/>
            <person name="Kumar S."/>
            <person name="Horikawa D."/>
            <person name="Ishino K."/>
            <person name="Komine S."/>
            <person name="Tomita M."/>
            <person name="Blaxter M."/>
            <person name="Arakawa K."/>
        </authorList>
    </citation>
    <scope>NUCLEOTIDE SEQUENCE [LARGE SCALE GENOMIC DNA]</scope>
    <source>
        <strain evidence="4">Z151</strain>
    </source>
</reference>
<dbReference type="Gene3D" id="3.80.10.10">
    <property type="entry name" value="Ribonuclease Inhibitor"/>
    <property type="match status" value="1"/>
</dbReference>
<comment type="caution">
    <text evidence="3">The sequence shown here is derived from an EMBL/GenBank/DDBJ whole genome shotgun (WGS) entry which is preliminary data.</text>
</comment>